<evidence type="ECO:0008006" key="3">
    <source>
        <dbReference type="Google" id="ProtNLM"/>
    </source>
</evidence>
<evidence type="ECO:0000313" key="2">
    <source>
        <dbReference type="Proteomes" id="UP001308776"/>
    </source>
</evidence>
<reference evidence="1 2" key="1">
    <citation type="submission" date="2022-11" db="EMBL/GenBank/DDBJ databases">
        <title>Comparative genomics analysis of Acidithiobacillus ferriphilus.</title>
        <authorList>
            <person name="Ma L."/>
        </authorList>
    </citation>
    <scope>NUCLEOTIDE SEQUENCE [LARGE SCALE GENOMIC DNA]</scope>
    <source>
        <strain evidence="1 2">DY15</strain>
    </source>
</reference>
<dbReference type="Proteomes" id="UP001308776">
    <property type="component" value="Unassembled WGS sequence"/>
</dbReference>
<comment type="caution">
    <text evidence="1">The sequence shown here is derived from an EMBL/GenBank/DDBJ whole genome shotgun (WGS) entry which is preliminary data.</text>
</comment>
<dbReference type="EMBL" id="JAQGFR010000298">
    <property type="protein sequence ID" value="MEB8515439.1"/>
    <property type="molecule type" value="Genomic_DNA"/>
</dbReference>
<protein>
    <recommendedName>
        <fullName evidence="3">Transposase</fullName>
    </recommendedName>
</protein>
<accession>A0ABU6FW29</accession>
<organism evidence="1 2">
    <name type="scientific">Acidithiobacillus ferriphilus</name>
    <dbReference type="NCBI Taxonomy" id="1689834"/>
    <lineage>
        <taxon>Bacteria</taxon>
        <taxon>Pseudomonadati</taxon>
        <taxon>Pseudomonadota</taxon>
        <taxon>Acidithiobacillia</taxon>
        <taxon>Acidithiobacillales</taxon>
        <taxon>Acidithiobacillaceae</taxon>
        <taxon>Acidithiobacillus</taxon>
    </lineage>
</organism>
<evidence type="ECO:0000313" key="1">
    <source>
        <dbReference type="EMBL" id="MEB8515439.1"/>
    </source>
</evidence>
<proteinExistence type="predicted"/>
<dbReference type="RefSeq" id="WP_155735217.1">
    <property type="nucleotide sequence ID" value="NZ_CP151687.1"/>
</dbReference>
<name>A0ABU6FW29_9PROT</name>
<sequence length="54" mass="6638">MNTPASNRQKNNAEHNKVETLLLERMLKRKREEIRRMEHDKLMIMIEINRSARY</sequence>
<keyword evidence="2" id="KW-1185">Reference proteome</keyword>
<gene>
    <name evidence="1" type="ORF">OW717_15495</name>
</gene>